<comment type="caution">
    <text evidence="1">The sequence shown here is derived from an EMBL/GenBank/DDBJ whole genome shotgun (WGS) entry which is preliminary data.</text>
</comment>
<organism evidence="1 2">
    <name type="scientific">Brevundimonas subvibrioides</name>
    <dbReference type="NCBI Taxonomy" id="74313"/>
    <lineage>
        <taxon>Bacteria</taxon>
        <taxon>Pseudomonadati</taxon>
        <taxon>Pseudomonadota</taxon>
        <taxon>Alphaproteobacteria</taxon>
        <taxon>Caulobacterales</taxon>
        <taxon>Caulobacteraceae</taxon>
        <taxon>Brevundimonas</taxon>
    </lineage>
</organism>
<protein>
    <recommendedName>
        <fullName evidence="3">Anti-sigma factor</fullName>
    </recommendedName>
</protein>
<reference evidence="1 2" key="1">
    <citation type="submission" date="2017-03" db="EMBL/GenBank/DDBJ databases">
        <title>Lifting the veil on microbial sulfur biogeochemistry in mining wastewaters.</title>
        <authorList>
            <person name="Kantor R.S."/>
            <person name="Colenbrander Nelson T."/>
            <person name="Marshall S."/>
            <person name="Bennett D."/>
            <person name="Apte S."/>
            <person name="Camacho D."/>
            <person name="Thomas B.C."/>
            <person name="Warren L.A."/>
            <person name="Banfield J.F."/>
        </authorList>
    </citation>
    <scope>NUCLEOTIDE SEQUENCE [LARGE SCALE GENOMIC DNA]</scope>
    <source>
        <strain evidence="1">32-69-9</strain>
    </source>
</reference>
<evidence type="ECO:0008006" key="3">
    <source>
        <dbReference type="Google" id="ProtNLM"/>
    </source>
</evidence>
<gene>
    <name evidence="1" type="ORF">B7Z01_05105</name>
</gene>
<dbReference type="AlphaFoldDB" id="A0A258FRH1"/>
<evidence type="ECO:0000313" key="2">
    <source>
        <dbReference type="Proteomes" id="UP000215595"/>
    </source>
</evidence>
<proteinExistence type="predicted"/>
<accession>A0A258FRH1</accession>
<dbReference type="EMBL" id="NCEB01000008">
    <property type="protein sequence ID" value="OYX34544.1"/>
    <property type="molecule type" value="Genomic_DNA"/>
</dbReference>
<evidence type="ECO:0000313" key="1">
    <source>
        <dbReference type="EMBL" id="OYX34544.1"/>
    </source>
</evidence>
<name>A0A258FRH1_9CAUL</name>
<dbReference type="Proteomes" id="UP000215595">
    <property type="component" value="Unassembled WGS sequence"/>
</dbReference>
<sequence length="243" mass="25255">MSLPDDETLMRWSDGELSPDAAARLEAAARADPVLAARMKAMSHSRQALAEAFPIAFDPRDADLARRIAAAGSGAPKPHALASLRARIGELLAPRHAVPWAAFAAAAFVGGLLLGPLANRDGGLTLRPDRTVAGAGLQGVLDQRLASEGADEQGLSVGLTFQDVDGRWCRTFQSERDGWGGLACHADGTWTVTALAALEVSDDEVRRASSETPAAVLAAVDEAIAGTTADAAAEAKARDAGWR</sequence>